<dbReference type="Gene3D" id="1.20.1640.10">
    <property type="entry name" value="Multidrug efflux transporter AcrB transmembrane domain"/>
    <property type="match status" value="1"/>
</dbReference>
<organism evidence="3 4">
    <name type="scientific">Brassica campestris</name>
    <name type="common">Field mustard</name>
    <dbReference type="NCBI Taxonomy" id="3711"/>
    <lineage>
        <taxon>Eukaryota</taxon>
        <taxon>Viridiplantae</taxon>
        <taxon>Streptophyta</taxon>
        <taxon>Embryophyta</taxon>
        <taxon>Tracheophyta</taxon>
        <taxon>Spermatophyta</taxon>
        <taxon>Magnoliopsida</taxon>
        <taxon>eudicotyledons</taxon>
        <taxon>Gunneridae</taxon>
        <taxon>Pentapetalae</taxon>
        <taxon>rosids</taxon>
        <taxon>malvids</taxon>
        <taxon>Brassicales</taxon>
        <taxon>Brassicaceae</taxon>
        <taxon>Brassiceae</taxon>
        <taxon>Brassica</taxon>
    </lineage>
</organism>
<evidence type="ECO:0000259" key="2">
    <source>
        <dbReference type="Pfam" id="PF16414"/>
    </source>
</evidence>
<accession>A0A8D9HGD8</accession>
<feature type="transmembrane region" description="Helical" evidence="1">
    <location>
        <begin position="576"/>
        <end position="596"/>
    </location>
</feature>
<feature type="transmembrane region" description="Helical" evidence="1">
    <location>
        <begin position="478"/>
        <end position="500"/>
    </location>
</feature>
<reference evidence="3 4" key="1">
    <citation type="submission" date="2021-07" db="EMBL/GenBank/DDBJ databases">
        <authorList>
            <consortium name="Genoscope - CEA"/>
            <person name="William W."/>
        </authorList>
    </citation>
    <scope>NUCLEOTIDE SEQUENCE [LARGE SCALE GENOMIC DNA]</scope>
</reference>
<keyword evidence="1" id="KW-0472">Membrane</keyword>
<dbReference type="AlphaFoldDB" id="A0A8D9HGD8"/>
<feature type="domain" description="Niemann-Pick C1 N-terminal" evidence="2">
    <location>
        <begin position="2"/>
        <end position="100"/>
    </location>
</feature>
<dbReference type="SUPFAM" id="SSF82866">
    <property type="entry name" value="Multidrug efflux transporter AcrB transmembrane domain"/>
    <property type="match status" value="1"/>
</dbReference>
<dbReference type="Gramene" id="A08p26470.2_BraZ1">
    <property type="protein sequence ID" value="A08p26470.2_BraZ1.CDS"/>
    <property type="gene ID" value="A08g26470.2_BraZ1"/>
</dbReference>
<protein>
    <recommendedName>
        <fullName evidence="2">Niemann-Pick C1 N-terminal domain-containing protein</fullName>
    </recommendedName>
</protein>
<sequence>MNTRAINFVGGGAQNFREWFVFIGQKAPPGFPGSPYAINFKSSTPELSAMAPMNLSTYSCGDTSLGCSCGDCPSSPACSSPEPLPPPHEEDSCSFRIGPLKVRCIELSMALLYILLVSSFFGWAVFSRTRDITQPDGSSESLVRLLEGDGINSELKESTLGVKGKRHAHLSPVQRYMATFYKSYGSWIARNPSLVLFISVAIVLALSSGLLHFKVETRPEKLWVGPSSKAAEEKKFFDSHLSPFYRIEQLILATVPDPKTGRAPSLLTWLSLSFFTYTCQEERLSMVQSKNLTLYIFSSESSIEEELKRESTADVIIVAASYRLCLFIFPSLTFLLIRWAIGGISVVSGDLNIPLVSVECFRHSDLVRDRPSTAQFREKLPWFLNALPSADCAKGGHGAYTNSVDLKGYEAGVIHASEFRTYHTPLNTKIDIFPYSVFYIFFEQYLNIWTVALTNLAIALGAIFVVCLLITSSAWSSAIIVLVLVMILADLMGVMVVLGIQLNAVSVVNLIMSIGIAVEFCVHISHAFLMSNGNREQRARKALETMGASVFSGITLTKLVGVMVLCFARSEIFVVYYFQMYLALVIIGFLHLGRFLTCHTKFIWASTNTRHRGGASFFFRIFNAMV</sequence>
<dbReference type="InterPro" id="IPR032190">
    <property type="entry name" value="NPC1_N"/>
</dbReference>
<keyword evidence="1" id="KW-0812">Transmembrane</keyword>
<evidence type="ECO:0000256" key="1">
    <source>
        <dbReference type="SAM" id="Phobius"/>
    </source>
</evidence>
<dbReference type="Proteomes" id="UP000694005">
    <property type="component" value="Chromosome A08"/>
</dbReference>
<feature type="transmembrane region" description="Helical" evidence="1">
    <location>
        <begin position="315"/>
        <end position="341"/>
    </location>
</feature>
<feature type="transmembrane region" description="Helical" evidence="1">
    <location>
        <begin position="550"/>
        <end position="570"/>
    </location>
</feature>
<gene>
    <name evidence="3" type="ORF">BRAPAZ1V2_A08P26470.2</name>
</gene>
<keyword evidence="1" id="KW-1133">Transmembrane helix</keyword>
<dbReference type="PANTHER" id="PTHR45727">
    <property type="entry name" value="NPC INTRACELLULAR CHOLESTEROL TRANSPORTER 1"/>
    <property type="match status" value="1"/>
</dbReference>
<feature type="transmembrane region" description="Helical" evidence="1">
    <location>
        <begin position="104"/>
        <end position="126"/>
    </location>
</feature>
<dbReference type="PANTHER" id="PTHR45727:SF8">
    <property type="entry name" value="PATCHED FAMILY PROTEIN"/>
    <property type="match status" value="1"/>
</dbReference>
<proteinExistence type="predicted"/>
<evidence type="ECO:0000313" key="3">
    <source>
        <dbReference type="EMBL" id="CAG7898981.1"/>
    </source>
</evidence>
<dbReference type="Pfam" id="PF16414">
    <property type="entry name" value="NPC1_N"/>
    <property type="match status" value="1"/>
</dbReference>
<feature type="transmembrane region" description="Helical" evidence="1">
    <location>
        <begin position="194"/>
        <end position="213"/>
    </location>
</feature>
<name>A0A8D9HGD8_BRACM</name>
<feature type="transmembrane region" description="Helical" evidence="1">
    <location>
        <begin position="506"/>
        <end position="529"/>
    </location>
</feature>
<evidence type="ECO:0000313" key="4">
    <source>
        <dbReference type="Proteomes" id="UP000694005"/>
    </source>
</evidence>
<dbReference type="EMBL" id="LS974624">
    <property type="protein sequence ID" value="CAG7898981.1"/>
    <property type="molecule type" value="Genomic_DNA"/>
</dbReference>
<feature type="transmembrane region" description="Helical" evidence="1">
    <location>
        <begin position="448"/>
        <end position="471"/>
    </location>
</feature>